<dbReference type="InterPro" id="IPR045851">
    <property type="entry name" value="AMP-bd_C_sf"/>
</dbReference>
<dbReference type="InterPro" id="IPR042099">
    <property type="entry name" value="ANL_N_sf"/>
</dbReference>
<accession>A0ABX7E7Q5</accession>
<feature type="domain" description="O-methyltransferase dimerisation" evidence="6">
    <location>
        <begin position="568"/>
        <end position="637"/>
    </location>
</feature>
<dbReference type="InterPro" id="IPR000873">
    <property type="entry name" value="AMP-dep_synth/lig_dom"/>
</dbReference>
<keyword evidence="3" id="KW-0949">S-adenosyl-L-methionine</keyword>
<keyword evidence="1" id="KW-0489">Methyltransferase</keyword>
<dbReference type="InterPro" id="IPR036388">
    <property type="entry name" value="WH-like_DNA-bd_sf"/>
</dbReference>
<evidence type="ECO:0000313" key="8">
    <source>
        <dbReference type="Proteomes" id="UP000596311"/>
    </source>
</evidence>
<evidence type="ECO:0000259" key="5">
    <source>
        <dbReference type="Pfam" id="PF00891"/>
    </source>
</evidence>
<dbReference type="InterPro" id="IPR016461">
    <property type="entry name" value="COMT-like"/>
</dbReference>
<dbReference type="Pfam" id="PF00501">
    <property type="entry name" value="AMP-binding"/>
    <property type="match status" value="1"/>
</dbReference>
<evidence type="ECO:0000313" key="7">
    <source>
        <dbReference type="EMBL" id="QRF00826.1"/>
    </source>
</evidence>
<reference evidence="7 8" key="1">
    <citation type="submission" date="2020-03" db="EMBL/GenBank/DDBJ databases">
        <title>Genome mining and metabolic profiling illuminate the polycyclic tetramate macrolactams from Streptomyces koyangensis SCSIO 5802.</title>
        <authorList>
            <person name="Ding W."/>
        </authorList>
    </citation>
    <scope>NUCLEOTIDE SEQUENCE [LARGE SCALE GENOMIC DNA]</scope>
    <source>
        <strain evidence="7 8">SCSIO 5802</strain>
    </source>
</reference>
<dbReference type="PANTHER" id="PTHR45527:SF1">
    <property type="entry name" value="FATTY ACID SYNTHASE"/>
    <property type="match status" value="1"/>
</dbReference>
<dbReference type="InterPro" id="IPR036390">
    <property type="entry name" value="WH_DNA-bd_sf"/>
</dbReference>
<dbReference type="SUPFAM" id="SSF53335">
    <property type="entry name" value="S-adenosyl-L-methionine-dependent methyltransferases"/>
    <property type="match status" value="1"/>
</dbReference>
<dbReference type="CDD" id="cd02440">
    <property type="entry name" value="AdoMet_MTases"/>
    <property type="match status" value="1"/>
</dbReference>
<dbReference type="Proteomes" id="UP000596311">
    <property type="component" value="Chromosome"/>
</dbReference>
<dbReference type="Gene3D" id="3.30.300.30">
    <property type="match status" value="1"/>
</dbReference>
<dbReference type="Gene3D" id="1.10.10.10">
    <property type="entry name" value="Winged helix-like DNA-binding domain superfamily/Winged helix DNA-binding domain"/>
    <property type="match status" value="1"/>
</dbReference>
<dbReference type="SUPFAM" id="SSF56801">
    <property type="entry name" value="Acetyl-CoA synthetase-like"/>
    <property type="match status" value="1"/>
</dbReference>
<organism evidence="7 8">
    <name type="scientific">Streptomyces koyangensis</name>
    <dbReference type="NCBI Taxonomy" id="188770"/>
    <lineage>
        <taxon>Bacteria</taxon>
        <taxon>Bacillati</taxon>
        <taxon>Actinomycetota</taxon>
        <taxon>Actinomycetes</taxon>
        <taxon>Kitasatosporales</taxon>
        <taxon>Streptomycetaceae</taxon>
        <taxon>Streptomyces</taxon>
        <taxon>Streptomyces aurantiacus group</taxon>
    </lineage>
</organism>
<gene>
    <name evidence="7" type="ORF">G9U55_00535</name>
</gene>
<dbReference type="PANTHER" id="PTHR45527">
    <property type="entry name" value="NONRIBOSOMAL PEPTIDE SYNTHETASE"/>
    <property type="match status" value="1"/>
</dbReference>
<dbReference type="Pfam" id="PF00891">
    <property type="entry name" value="Methyltransf_2"/>
    <property type="match status" value="1"/>
</dbReference>
<evidence type="ECO:0000256" key="1">
    <source>
        <dbReference type="ARBA" id="ARBA00022603"/>
    </source>
</evidence>
<dbReference type="PROSITE" id="PS51683">
    <property type="entry name" value="SAM_OMT_II"/>
    <property type="match status" value="1"/>
</dbReference>
<evidence type="ECO:0000256" key="3">
    <source>
        <dbReference type="ARBA" id="ARBA00022691"/>
    </source>
</evidence>
<dbReference type="InterPro" id="IPR001077">
    <property type="entry name" value="COMT_C"/>
</dbReference>
<name>A0ABX7E7Q5_9ACTN</name>
<dbReference type="Gene3D" id="3.40.50.12780">
    <property type="entry name" value="N-terminal domain of ligase-like"/>
    <property type="match status" value="1"/>
</dbReference>
<feature type="domain" description="AMP-dependent synthetase/ligase" evidence="4">
    <location>
        <begin position="21"/>
        <end position="348"/>
    </location>
</feature>
<dbReference type="InterPro" id="IPR029063">
    <property type="entry name" value="SAM-dependent_MTases_sf"/>
</dbReference>
<feature type="domain" description="O-methyltransferase C-terminal" evidence="5">
    <location>
        <begin position="661"/>
        <end position="864"/>
    </location>
</feature>
<evidence type="ECO:0000259" key="4">
    <source>
        <dbReference type="Pfam" id="PF00501"/>
    </source>
</evidence>
<keyword evidence="8" id="KW-1185">Reference proteome</keyword>
<protein>
    <submittedName>
        <fullName evidence="7">AMP-binding protein</fullName>
    </submittedName>
</protein>
<dbReference type="Gene3D" id="3.40.50.150">
    <property type="entry name" value="Vaccinia Virus protein VP39"/>
    <property type="match status" value="1"/>
</dbReference>
<proteinExistence type="predicted"/>
<evidence type="ECO:0000259" key="6">
    <source>
        <dbReference type="Pfam" id="PF08100"/>
    </source>
</evidence>
<keyword evidence="2" id="KW-0808">Transferase</keyword>
<sequence length="883" mass="93942">MTMRTIEAADKERYVLIHQALDERAAEYGERIALIDESGPVTYSELVSTADSYAAALAWAGVGPGSLVPVRIARSARMVTVLLAVLKTGAAYCPIDATWPDERVRELLRLSRAELFVTDTPLAAAPCWTPPAVPTPGSPAVPADLGPDAPACVFFTSGGTGAPKGVVTPHRAVLRLFDSGPLAAFGPGRVLPQLAPVGWDACGLELWGMLSRGGTVVLPDEDHLLPDTLRDLVERHGVNTLVLVASVVNLLVRLDPDCLRGVDLMFIGGERLSPEPVRALLLAHPDTTVVNCYGPMESFAFATMHPIRPEDCDLPHGVPIGRPVPGTEIHLVDGELCVAGTGLAHGYLRDPDRTAEVFVTVDVEGVPTRVYRTGDRAERDAQGVLHLLGRADRQVRVRGYRVELDEVESHAARRVGMRDCVAVALAGRSGAYERLALAFTGDADPDRVRAELRERLPGHLVPDVVRRLDELPRNANGEVDHRAVTELLHVPAPGKGLPMIAYTETIEAVDTTAAGATAPPAPAAKAVANGRAGRTGGAGRTADTAPVEAADPIVRDYLTLVDDSMVAVLPHALHIAVELGVADVMDFSAAQPVAKTAELIDADPDSLGRLLAALATAGFFAGDAAGGFRLTPLGARLRRDDPHSLSASLVNTESQLAWLRATDTFRTGTASFNGGAGNGGADGFFGVKNTRRGENLAFLRRMRERTGRLYRQAAEAVDWSDSRVILDIGGADGFLLGEILRVAPHADGVLFDRPSVIDEVNLRGGVPGCRAVPGDFFVSVPVGADTHLLCSVLHDWTDVQAVRILRSSRRALAPGGRLLVIEMLVPEDGGRHVSHWSDLGMMVLTGGRERDRAGFARILEAAGFGMHGVLTIPESPFSVIEAR</sequence>
<dbReference type="SUPFAM" id="SSF46785">
    <property type="entry name" value="Winged helix' DNA-binding domain"/>
    <property type="match status" value="1"/>
</dbReference>
<dbReference type="InterPro" id="IPR012967">
    <property type="entry name" value="COMT_dimerisation"/>
</dbReference>
<dbReference type="EMBL" id="CP049945">
    <property type="protein sequence ID" value="QRF00826.1"/>
    <property type="molecule type" value="Genomic_DNA"/>
</dbReference>
<dbReference type="Pfam" id="PF08100">
    <property type="entry name" value="Dimerisation"/>
    <property type="match status" value="1"/>
</dbReference>
<evidence type="ECO:0000256" key="2">
    <source>
        <dbReference type="ARBA" id="ARBA00022679"/>
    </source>
</evidence>